<dbReference type="InterPro" id="IPR036719">
    <property type="entry name" value="Neuro-gated_channel_TM_sf"/>
</dbReference>
<dbReference type="SUPFAM" id="SSF90112">
    <property type="entry name" value="Neurotransmitter-gated ion-channel transmembrane pore"/>
    <property type="match status" value="1"/>
</dbReference>
<evidence type="ECO:0000259" key="14">
    <source>
        <dbReference type="Pfam" id="PF02932"/>
    </source>
</evidence>
<keyword evidence="3 11" id="KW-0813">Transport</keyword>
<dbReference type="CDD" id="cd18993">
    <property type="entry name" value="LGIC_ECD_GluCl"/>
    <property type="match status" value="1"/>
</dbReference>
<proteinExistence type="inferred from homology"/>
<evidence type="ECO:0008006" key="17">
    <source>
        <dbReference type="Google" id="ProtNLM"/>
    </source>
</evidence>
<keyword evidence="8 11" id="KW-0406">Ion transport</keyword>
<dbReference type="GO" id="GO:0004888">
    <property type="term" value="F:transmembrane signaling receptor activity"/>
    <property type="evidence" value="ECO:0007669"/>
    <property type="project" value="InterPro"/>
</dbReference>
<protein>
    <recommendedName>
        <fullName evidence="17">Cation transporter family protein</fullName>
    </recommendedName>
</protein>
<feature type="region of interest" description="Disordered" evidence="12">
    <location>
        <begin position="452"/>
        <end position="472"/>
    </location>
</feature>
<dbReference type="Proteomes" id="UP000024635">
    <property type="component" value="Unassembled WGS sequence"/>
</dbReference>
<dbReference type="Gene3D" id="2.70.170.10">
    <property type="entry name" value="Neurotransmitter-gated ion-channel ligand-binding domain"/>
    <property type="match status" value="1"/>
</dbReference>
<feature type="transmembrane region" description="Helical" evidence="11">
    <location>
        <begin position="515"/>
        <end position="536"/>
    </location>
</feature>
<dbReference type="PROSITE" id="PS00236">
    <property type="entry name" value="NEUROTR_ION_CHANNEL"/>
    <property type="match status" value="1"/>
</dbReference>
<feature type="domain" description="Neurotransmitter-gated ion-channel transmembrane" evidence="14">
    <location>
        <begin position="363"/>
        <end position="459"/>
    </location>
</feature>
<dbReference type="InterPro" id="IPR018000">
    <property type="entry name" value="Neurotransmitter_ion_chnl_CS"/>
</dbReference>
<dbReference type="InterPro" id="IPR006029">
    <property type="entry name" value="Neurotrans-gated_channel_TM"/>
</dbReference>
<dbReference type="InterPro" id="IPR036734">
    <property type="entry name" value="Neur_chan_lig-bd_sf"/>
</dbReference>
<evidence type="ECO:0000256" key="10">
    <source>
        <dbReference type="ARBA" id="ARBA00023303"/>
    </source>
</evidence>
<evidence type="ECO:0000256" key="5">
    <source>
        <dbReference type="ARBA" id="ARBA00022692"/>
    </source>
</evidence>
<evidence type="ECO:0000256" key="4">
    <source>
        <dbReference type="ARBA" id="ARBA00022475"/>
    </source>
</evidence>
<dbReference type="FunFam" id="1.20.58.390:FF:000084">
    <property type="entry name" value="Glutamate-gated chloride channel subunit beta"/>
    <property type="match status" value="1"/>
</dbReference>
<comment type="caution">
    <text evidence="15">The sequence shown here is derived from an EMBL/GenBank/DDBJ whole genome shotgun (WGS) entry which is preliminary data.</text>
</comment>
<dbReference type="NCBIfam" id="TIGR00860">
    <property type="entry name" value="LIC"/>
    <property type="match status" value="1"/>
</dbReference>
<name>A0A016TJI8_9BILA</name>
<dbReference type="InterPro" id="IPR006028">
    <property type="entry name" value="GABAA/Glycine_rcpt"/>
</dbReference>
<keyword evidence="5 11" id="KW-0812">Transmembrane</keyword>
<dbReference type="AlphaFoldDB" id="A0A016TJI8"/>
<dbReference type="InterPro" id="IPR006202">
    <property type="entry name" value="Neur_chan_lig-bd"/>
</dbReference>
<gene>
    <name evidence="15" type="primary">Acey_s0096.g2944</name>
    <name evidence="15" type="synonym">Acey-glc-2</name>
    <name evidence="15" type="ORF">Y032_0096g2944</name>
</gene>
<evidence type="ECO:0000256" key="3">
    <source>
        <dbReference type="ARBA" id="ARBA00022448"/>
    </source>
</evidence>
<dbReference type="PRINTS" id="PR00253">
    <property type="entry name" value="GABAARECEPTR"/>
</dbReference>
<evidence type="ECO:0000313" key="16">
    <source>
        <dbReference type="Proteomes" id="UP000024635"/>
    </source>
</evidence>
<evidence type="ECO:0000256" key="12">
    <source>
        <dbReference type="SAM" id="MobiDB-lite"/>
    </source>
</evidence>
<accession>A0A016TJI8</accession>
<feature type="transmembrane region" description="Helical" evidence="11">
    <location>
        <begin position="418"/>
        <end position="440"/>
    </location>
</feature>
<sequence length="542" mass="62533">MHCRLHHGHTYSHHTMCSASCSGSDTQTNIRLIDYHQVEKAWFASGNFPLLQSIHHQEYPLESGRTAFCIVPENEMSHMLALIVAVVAARAAHVSRRSTGGTQEQEILNELLRNYDMRVRPPPTNYSDPQGPVTVRVNIMIRMLSKIDVVNMVRDQKQLFVTVGRAVIGWFVQFQEYSMQLTFREQWIDSRLAYSQLGYHNPPKFLTVPHIKNNLWIPDTFFPTEKAAHRHLIDTDNMFLRIHPDGKVLYSSRISITSSCHMQLQLYPFDLQYCDFDLVSYAHTMKDIVYEWDYSAPVQLKPGVGSDLPNFQLQNITTNDDCTSHTNTELSAYSNPKIFPGSYACLRMKLILKRQFSYYLVQLYGPTTMIVIVSWVSFWIDMHSTAGRVALGVTTLLTMTTMQAAINAKLPPVSYVKVVDVWLGACQTFVFGALLEYAFVSYKDSSRKDEMAKSNATRKAQKRRDKMDIPASDAYQPPCTCHLYRDMRPSLRDRLRRYFTKPDYLPAKIDFYARFYVPLGFLAFNIVYWTSCFMMASKMYQI</sequence>
<evidence type="ECO:0000256" key="9">
    <source>
        <dbReference type="ARBA" id="ARBA00023136"/>
    </source>
</evidence>
<evidence type="ECO:0000256" key="6">
    <source>
        <dbReference type="ARBA" id="ARBA00022729"/>
    </source>
</evidence>
<keyword evidence="10 11" id="KW-0407">Ion channel</keyword>
<dbReference type="SUPFAM" id="SSF63712">
    <property type="entry name" value="Nicotinic receptor ligand binding domain-like"/>
    <property type="match status" value="1"/>
</dbReference>
<dbReference type="OrthoDB" id="442503at2759"/>
<reference evidence="16" key="1">
    <citation type="journal article" date="2015" name="Nat. Genet.">
        <title>The genome and transcriptome of the zoonotic hookworm Ancylostoma ceylanicum identify infection-specific gene families.</title>
        <authorList>
            <person name="Schwarz E.M."/>
            <person name="Hu Y."/>
            <person name="Antoshechkin I."/>
            <person name="Miller M.M."/>
            <person name="Sternberg P.W."/>
            <person name="Aroian R.V."/>
        </authorList>
    </citation>
    <scope>NUCLEOTIDE SEQUENCE</scope>
    <source>
        <strain evidence="16">HY135</strain>
    </source>
</reference>
<keyword evidence="4" id="KW-1003">Cell membrane</keyword>
<dbReference type="PRINTS" id="PR00252">
    <property type="entry name" value="NRIONCHANNEL"/>
</dbReference>
<feature type="transmembrane region" description="Helical" evidence="11">
    <location>
        <begin position="356"/>
        <end position="380"/>
    </location>
</feature>
<dbReference type="GO" id="GO:0005886">
    <property type="term" value="C:plasma membrane"/>
    <property type="evidence" value="ECO:0007669"/>
    <property type="project" value="UniProtKB-SubCell"/>
</dbReference>
<feature type="domain" description="Neurotransmitter-gated ion-channel ligand-binding" evidence="13">
    <location>
        <begin position="175"/>
        <end position="355"/>
    </location>
</feature>
<dbReference type="PANTHER" id="PTHR18945">
    <property type="entry name" value="NEUROTRANSMITTER GATED ION CHANNEL"/>
    <property type="match status" value="1"/>
</dbReference>
<keyword evidence="7 11" id="KW-1133">Transmembrane helix</keyword>
<evidence type="ECO:0000256" key="7">
    <source>
        <dbReference type="ARBA" id="ARBA00022989"/>
    </source>
</evidence>
<dbReference type="CDD" id="cd19062">
    <property type="entry name" value="LGIC_TM_GluCl"/>
    <property type="match status" value="1"/>
</dbReference>
<dbReference type="Pfam" id="PF02932">
    <property type="entry name" value="Neur_chan_memb"/>
    <property type="match status" value="1"/>
</dbReference>
<feature type="transmembrane region" description="Helical" evidence="11">
    <location>
        <begin position="386"/>
        <end position="406"/>
    </location>
</feature>
<comment type="subcellular location">
    <subcellularLocation>
        <location evidence="2">Cell membrane</location>
    </subcellularLocation>
    <subcellularLocation>
        <location evidence="1">Membrane</location>
        <topology evidence="1">Multi-pass membrane protein</topology>
    </subcellularLocation>
</comment>
<dbReference type="Gene3D" id="1.20.58.390">
    <property type="entry name" value="Neurotransmitter-gated ion-channel transmembrane domain"/>
    <property type="match status" value="1"/>
</dbReference>
<evidence type="ECO:0000259" key="13">
    <source>
        <dbReference type="Pfam" id="PF02931"/>
    </source>
</evidence>
<keyword evidence="6" id="KW-0732">Signal</keyword>
<comment type="similarity">
    <text evidence="11">Belongs to the ligand-gated ion channel (TC 1.A.9) family.</text>
</comment>
<evidence type="ECO:0000256" key="11">
    <source>
        <dbReference type="RuleBase" id="RU000687"/>
    </source>
</evidence>
<evidence type="ECO:0000313" key="15">
    <source>
        <dbReference type="EMBL" id="EYC03114.1"/>
    </source>
</evidence>
<organism evidence="15 16">
    <name type="scientific">Ancylostoma ceylanicum</name>
    <dbReference type="NCBI Taxonomy" id="53326"/>
    <lineage>
        <taxon>Eukaryota</taxon>
        <taxon>Metazoa</taxon>
        <taxon>Ecdysozoa</taxon>
        <taxon>Nematoda</taxon>
        <taxon>Chromadorea</taxon>
        <taxon>Rhabditida</taxon>
        <taxon>Rhabditina</taxon>
        <taxon>Rhabditomorpha</taxon>
        <taxon>Strongyloidea</taxon>
        <taxon>Ancylostomatidae</taxon>
        <taxon>Ancylostomatinae</taxon>
        <taxon>Ancylostoma</taxon>
    </lineage>
</organism>
<dbReference type="InterPro" id="IPR006201">
    <property type="entry name" value="Neur_channel"/>
</dbReference>
<dbReference type="InterPro" id="IPR044721">
    <property type="entry name" value="GluCl_TM"/>
</dbReference>
<evidence type="ECO:0000256" key="8">
    <source>
        <dbReference type="ARBA" id="ARBA00023065"/>
    </source>
</evidence>
<evidence type="ECO:0000256" key="2">
    <source>
        <dbReference type="ARBA" id="ARBA00004236"/>
    </source>
</evidence>
<dbReference type="EMBL" id="JARK01001432">
    <property type="protein sequence ID" value="EYC03114.1"/>
    <property type="molecule type" value="Genomic_DNA"/>
</dbReference>
<dbReference type="GO" id="GO:0005230">
    <property type="term" value="F:extracellular ligand-gated monoatomic ion channel activity"/>
    <property type="evidence" value="ECO:0007669"/>
    <property type="project" value="InterPro"/>
</dbReference>
<keyword evidence="16" id="KW-1185">Reference proteome</keyword>
<dbReference type="Pfam" id="PF02931">
    <property type="entry name" value="Neur_chan_LBD"/>
    <property type="match status" value="1"/>
</dbReference>
<evidence type="ECO:0000256" key="1">
    <source>
        <dbReference type="ARBA" id="ARBA00004141"/>
    </source>
</evidence>
<dbReference type="STRING" id="53326.A0A016TJI8"/>
<keyword evidence="9 11" id="KW-0472">Membrane</keyword>
<dbReference type="InterPro" id="IPR038050">
    <property type="entry name" value="Neuro_actylchol_rec"/>
</dbReference>